<dbReference type="Proteomes" id="UP000054359">
    <property type="component" value="Unassembled WGS sequence"/>
</dbReference>
<organism evidence="1 2">
    <name type="scientific">Stegodyphus mimosarum</name>
    <name type="common">African social velvet spider</name>
    <dbReference type="NCBI Taxonomy" id="407821"/>
    <lineage>
        <taxon>Eukaryota</taxon>
        <taxon>Metazoa</taxon>
        <taxon>Ecdysozoa</taxon>
        <taxon>Arthropoda</taxon>
        <taxon>Chelicerata</taxon>
        <taxon>Arachnida</taxon>
        <taxon>Araneae</taxon>
        <taxon>Araneomorphae</taxon>
        <taxon>Entelegynae</taxon>
        <taxon>Eresoidea</taxon>
        <taxon>Eresidae</taxon>
        <taxon>Stegodyphus</taxon>
    </lineage>
</organism>
<feature type="non-terminal residue" evidence="1">
    <location>
        <position position="398"/>
    </location>
</feature>
<protein>
    <submittedName>
        <fullName evidence="1">Uncharacterized protein</fullName>
    </submittedName>
</protein>
<dbReference type="InterPro" id="IPR002093">
    <property type="entry name" value="BRCA2_repeat"/>
</dbReference>
<gene>
    <name evidence="1" type="ORF">X975_09460</name>
</gene>
<dbReference type="OrthoDB" id="21095at2759"/>
<proteinExistence type="predicted"/>
<dbReference type="PROSITE" id="PS50138">
    <property type="entry name" value="BRCA2_REPEAT"/>
    <property type="match status" value="1"/>
</dbReference>
<dbReference type="EMBL" id="KK117466">
    <property type="protein sequence ID" value="KFM70556.1"/>
    <property type="molecule type" value="Genomic_DNA"/>
</dbReference>
<evidence type="ECO:0000313" key="2">
    <source>
        <dbReference type="Proteomes" id="UP000054359"/>
    </source>
</evidence>
<accession>A0A087TZL7</accession>
<reference evidence="1 2" key="1">
    <citation type="submission" date="2013-11" db="EMBL/GenBank/DDBJ databases">
        <title>Genome sequencing of Stegodyphus mimosarum.</title>
        <authorList>
            <person name="Bechsgaard J."/>
        </authorList>
    </citation>
    <scope>NUCLEOTIDE SEQUENCE [LARGE SCALE GENOMIC DNA]</scope>
</reference>
<dbReference type="Pfam" id="PF00634">
    <property type="entry name" value="BRCA2"/>
    <property type="match status" value="1"/>
</dbReference>
<evidence type="ECO:0000313" key="1">
    <source>
        <dbReference type="EMBL" id="KFM70556.1"/>
    </source>
</evidence>
<name>A0A087TZL7_STEMI</name>
<sequence length="398" mass="45542">MWNERNISRLLYLTGKDSDDVKNVYDIHEMQRNKFHTSSEIMVREKNSKKGLKRKIVYENNILEQTSGKSYKIWKHNCGDFFGCVESARLDSCKNNKWNIFGEIKHYFPNSYSDILLKRMHSNVLEDSSNLKNNFSDVLEVSPSIKKAEQDNCKVQNVSKSEIYMNRGPHEYKLALKLPPKINVAKTATSPFRNAYKFPLCGDNQKNETCIMENICISKSMNSNIKSPERHNKMQSSFLGFQTAAGRNLNISEGALKAAKKMLDEVCSEKDELFIEDEDLKSCSSTTASFVNIFQNNKGRKTVKIIKQSSTEASACDTSIKNDNFSHDENIDDAITKEIFEVPFDDNETKSEHTHSLFTASDANRNLAPHRRVRKSLGGRRSFKIYSKSDFSSPKQTK</sequence>
<keyword evidence="2" id="KW-1185">Reference proteome</keyword>
<dbReference type="AlphaFoldDB" id="A0A087TZL7"/>